<protein>
    <submittedName>
        <fullName evidence="3">Aminopeptidase P family protein</fullName>
    </submittedName>
</protein>
<comment type="caution">
    <text evidence="3">The sequence shown here is derived from an EMBL/GenBank/DDBJ whole genome shotgun (WGS) entry which is preliminary data.</text>
</comment>
<feature type="domain" description="Creatinase N-terminal" evidence="2">
    <location>
        <begin position="16"/>
        <end position="94"/>
    </location>
</feature>
<accession>A0ABS1JJ71</accession>
<dbReference type="PANTHER" id="PTHR46112">
    <property type="entry name" value="AMINOPEPTIDASE"/>
    <property type="match status" value="1"/>
</dbReference>
<evidence type="ECO:0000259" key="2">
    <source>
        <dbReference type="Pfam" id="PF01321"/>
    </source>
</evidence>
<evidence type="ECO:0000313" key="4">
    <source>
        <dbReference type="Proteomes" id="UP000622707"/>
    </source>
</evidence>
<dbReference type="Pfam" id="PF01321">
    <property type="entry name" value="Creatinase_N"/>
    <property type="match status" value="1"/>
</dbReference>
<dbReference type="InterPro" id="IPR000587">
    <property type="entry name" value="Creatinase_N"/>
</dbReference>
<keyword evidence="3" id="KW-0378">Hydrolase</keyword>
<dbReference type="PANTHER" id="PTHR46112:SF2">
    <property type="entry name" value="XAA-PRO AMINOPEPTIDASE P-RELATED"/>
    <property type="match status" value="1"/>
</dbReference>
<dbReference type="Pfam" id="PF00557">
    <property type="entry name" value="Peptidase_M24"/>
    <property type="match status" value="1"/>
</dbReference>
<dbReference type="InterPro" id="IPR029149">
    <property type="entry name" value="Creatin/AminoP/Spt16_N"/>
</dbReference>
<proteinExistence type="predicted"/>
<dbReference type="SUPFAM" id="SSF53092">
    <property type="entry name" value="Creatinase/prolidase N-terminal domain"/>
    <property type="match status" value="1"/>
</dbReference>
<dbReference type="SUPFAM" id="SSF55920">
    <property type="entry name" value="Creatinase/aminopeptidase"/>
    <property type="match status" value="1"/>
</dbReference>
<organism evidence="3 4">
    <name type="scientific">Ramlibacter alkalitolerans</name>
    <dbReference type="NCBI Taxonomy" id="2039631"/>
    <lineage>
        <taxon>Bacteria</taxon>
        <taxon>Pseudomonadati</taxon>
        <taxon>Pseudomonadota</taxon>
        <taxon>Betaproteobacteria</taxon>
        <taxon>Burkholderiales</taxon>
        <taxon>Comamonadaceae</taxon>
        <taxon>Ramlibacter</taxon>
    </lineage>
</organism>
<dbReference type="Gene3D" id="3.40.350.10">
    <property type="entry name" value="Creatinase/prolidase N-terminal domain"/>
    <property type="match status" value="1"/>
</dbReference>
<evidence type="ECO:0000259" key="1">
    <source>
        <dbReference type="Pfam" id="PF00557"/>
    </source>
</evidence>
<dbReference type="Gene3D" id="3.90.230.10">
    <property type="entry name" value="Creatinase/methionine aminopeptidase superfamily"/>
    <property type="match status" value="1"/>
</dbReference>
<keyword evidence="3" id="KW-0031">Aminopeptidase</keyword>
<sequence length="429" mass="46470">MHSMWPAATGDEFARRRAAVQQSLRALEVPRLVLTSQDAIYYLTGATCEPLERPVLLLVDAASPDYRLLVPMLERTHLEKAWGVEPAGIHVYREYPAPAGQCWTDRVGELLAAPFLFEPGTPFEIAELFLRAGGRPGDVLGPLRLVKSPWEIARVRRAAKYADWAVMKMLQASYFGATVAEAYAAASGLQRKMLREVPDLDPLATKSIAAPWPAPLSAEPHAVPPFRMKLEGGPHVALALTRVNGYAAECERTFFTAPPSAPERERFALMQAARALAISLARPGAACHDIDAAVNRFLGEQGWGPSLRLHRVGHGFGLGNHERPWIAEGSTDVLAANMVISIEPGLYEAGHGGYRHSDTYLVTPEGLERLTTAPDALAALTLGAKSLTHRVRAVFVKRALGMHARLVRGVHVETHASAQPGAAPRNAGG</sequence>
<dbReference type="EMBL" id="JAEQND010000002">
    <property type="protein sequence ID" value="MBL0424146.1"/>
    <property type="molecule type" value="Genomic_DNA"/>
</dbReference>
<dbReference type="GO" id="GO:0004177">
    <property type="term" value="F:aminopeptidase activity"/>
    <property type="evidence" value="ECO:0007669"/>
    <property type="project" value="UniProtKB-KW"/>
</dbReference>
<name>A0ABS1JJ71_9BURK</name>
<dbReference type="RefSeq" id="WP_201687393.1">
    <property type="nucleotide sequence ID" value="NZ_JAEQND010000002.1"/>
</dbReference>
<dbReference type="InterPro" id="IPR036005">
    <property type="entry name" value="Creatinase/aminopeptidase-like"/>
</dbReference>
<reference evidence="3 4" key="1">
    <citation type="journal article" date="2017" name="Int. J. Syst. Evol. Microbiol.">
        <title>Ramlibacter alkalitolerans sp. nov., alkali-tolerant bacterium isolated from soil of ginseng.</title>
        <authorList>
            <person name="Lee D.H."/>
            <person name="Cha C.J."/>
        </authorList>
    </citation>
    <scope>NUCLEOTIDE SEQUENCE [LARGE SCALE GENOMIC DNA]</scope>
    <source>
        <strain evidence="3 4">KACC 19305</strain>
    </source>
</reference>
<feature type="domain" description="Peptidase M24" evidence="1">
    <location>
        <begin position="155"/>
        <end position="363"/>
    </location>
</feature>
<dbReference type="CDD" id="cd01066">
    <property type="entry name" value="APP_MetAP"/>
    <property type="match status" value="1"/>
</dbReference>
<keyword evidence="4" id="KW-1185">Reference proteome</keyword>
<dbReference type="InterPro" id="IPR000994">
    <property type="entry name" value="Pept_M24"/>
</dbReference>
<dbReference type="InterPro" id="IPR050659">
    <property type="entry name" value="Peptidase_M24B"/>
</dbReference>
<keyword evidence="3" id="KW-0645">Protease</keyword>
<dbReference type="Proteomes" id="UP000622707">
    <property type="component" value="Unassembled WGS sequence"/>
</dbReference>
<evidence type="ECO:0000313" key="3">
    <source>
        <dbReference type="EMBL" id="MBL0424146.1"/>
    </source>
</evidence>
<gene>
    <name evidence="3" type="ORF">JI746_03415</name>
</gene>